<keyword evidence="9" id="KW-1185">Reference proteome</keyword>
<dbReference type="Gene3D" id="3.30.200.20">
    <property type="entry name" value="Phosphorylase Kinase, domain 1"/>
    <property type="match status" value="1"/>
</dbReference>
<evidence type="ECO:0000256" key="6">
    <source>
        <dbReference type="ARBA" id="ARBA00022840"/>
    </source>
</evidence>
<dbReference type="PANTHER" id="PTHR24349">
    <property type="entry name" value="SERINE/THREONINE-PROTEIN KINASE"/>
    <property type="match status" value="1"/>
</dbReference>
<dbReference type="EMBL" id="JAATIQ010000140">
    <property type="protein sequence ID" value="KAF4377998.1"/>
    <property type="molecule type" value="Genomic_DNA"/>
</dbReference>
<evidence type="ECO:0000256" key="1">
    <source>
        <dbReference type="ARBA" id="ARBA00005354"/>
    </source>
</evidence>
<proteinExistence type="inferred from homology"/>
<evidence type="ECO:0000313" key="9">
    <source>
        <dbReference type="Proteomes" id="UP000583929"/>
    </source>
</evidence>
<reference evidence="8 9" key="1">
    <citation type="journal article" date="2020" name="bioRxiv">
        <title>Sequence and annotation of 42 cannabis genomes reveals extensive copy number variation in cannabinoid synthesis and pathogen resistance genes.</title>
        <authorList>
            <person name="Mckernan K.J."/>
            <person name="Helbert Y."/>
            <person name="Kane L.T."/>
            <person name="Ebling H."/>
            <person name="Zhang L."/>
            <person name="Liu B."/>
            <person name="Eaton Z."/>
            <person name="Mclaughlin S."/>
            <person name="Kingan S."/>
            <person name="Baybayan P."/>
            <person name="Concepcion G."/>
            <person name="Jordan M."/>
            <person name="Riva A."/>
            <person name="Barbazuk W."/>
            <person name="Harkins T."/>
        </authorList>
    </citation>
    <scope>NUCLEOTIDE SEQUENCE [LARGE SCALE GENOMIC DNA]</scope>
    <source>
        <strain evidence="9">cv. Jamaican Lion 4</strain>
        <tissue evidence="8">Leaf</tissue>
    </source>
</reference>
<evidence type="ECO:0000256" key="3">
    <source>
        <dbReference type="ARBA" id="ARBA00022679"/>
    </source>
</evidence>
<keyword evidence="6" id="KW-0067">ATP-binding</keyword>
<evidence type="ECO:0000256" key="2">
    <source>
        <dbReference type="ARBA" id="ARBA00022527"/>
    </source>
</evidence>
<protein>
    <recommendedName>
        <fullName evidence="7">Protein kinase domain-containing protein</fullName>
    </recommendedName>
</protein>
<comment type="similarity">
    <text evidence="1">Belongs to the protein kinase superfamily. CAMK Ser/Thr protein kinase family. CaMK subfamily.</text>
</comment>
<gene>
    <name evidence="8" type="ORF">G4B88_004605</name>
</gene>
<dbReference type="Proteomes" id="UP000583929">
    <property type="component" value="Unassembled WGS sequence"/>
</dbReference>
<keyword evidence="4" id="KW-0547">Nucleotide-binding</keyword>
<evidence type="ECO:0000256" key="5">
    <source>
        <dbReference type="ARBA" id="ARBA00022777"/>
    </source>
</evidence>
<keyword evidence="2" id="KW-0723">Serine/threonine-protein kinase</keyword>
<evidence type="ECO:0000313" key="8">
    <source>
        <dbReference type="EMBL" id="KAF4377998.1"/>
    </source>
</evidence>
<dbReference type="InterPro" id="IPR050205">
    <property type="entry name" value="CDPK_Ser/Thr_kinases"/>
</dbReference>
<dbReference type="InterPro" id="IPR000719">
    <property type="entry name" value="Prot_kinase_dom"/>
</dbReference>
<dbReference type="InterPro" id="IPR011009">
    <property type="entry name" value="Kinase-like_dom_sf"/>
</dbReference>
<sequence length="289" mass="33153">MEDLRSQTIEGLGCAKTTSTERKRSSSKFCRLSSSPYSLLRAPGLLYFRTIFTRSGDDSEYERVEDYDINFITKLPESTMMDVASVIGNNDESILLVRVRFMDPNSSGTKLIINRVKELQKSCKLAVSEVSFFSSFRPILKSMKRYEKLLELCMSKNAVPQRTLADIIITKIKEIDDNKYDRCRMSGQFGITYLVTYKETKQQFACKSIAARKLINLDDIEDLRHEVHIMHHMSTGHWNIVELRGAYEDRHSVNLVMKLCAGGSTTEPRIKELECTKTRTEKITCLIDT</sequence>
<dbReference type="AlphaFoldDB" id="A0A7J6G582"/>
<dbReference type="PROSITE" id="PS50011">
    <property type="entry name" value="PROTEIN_KINASE_DOM"/>
    <property type="match status" value="1"/>
</dbReference>
<dbReference type="GO" id="GO:0005524">
    <property type="term" value="F:ATP binding"/>
    <property type="evidence" value="ECO:0007669"/>
    <property type="project" value="UniProtKB-KW"/>
</dbReference>
<dbReference type="Pfam" id="PF00069">
    <property type="entry name" value="Pkinase"/>
    <property type="match status" value="1"/>
</dbReference>
<keyword evidence="5" id="KW-0418">Kinase</keyword>
<keyword evidence="3" id="KW-0808">Transferase</keyword>
<organism evidence="8 9">
    <name type="scientific">Cannabis sativa</name>
    <name type="common">Hemp</name>
    <name type="synonym">Marijuana</name>
    <dbReference type="NCBI Taxonomy" id="3483"/>
    <lineage>
        <taxon>Eukaryota</taxon>
        <taxon>Viridiplantae</taxon>
        <taxon>Streptophyta</taxon>
        <taxon>Embryophyta</taxon>
        <taxon>Tracheophyta</taxon>
        <taxon>Spermatophyta</taxon>
        <taxon>Magnoliopsida</taxon>
        <taxon>eudicotyledons</taxon>
        <taxon>Gunneridae</taxon>
        <taxon>Pentapetalae</taxon>
        <taxon>rosids</taxon>
        <taxon>fabids</taxon>
        <taxon>Rosales</taxon>
        <taxon>Cannabaceae</taxon>
        <taxon>Cannabis</taxon>
    </lineage>
</organism>
<name>A0A7J6G582_CANSA</name>
<evidence type="ECO:0000256" key="4">
    <source>
        <dbReference type="ARBA" id="ARBA00022741"/>
    </source>
</evidence>
<dbReference type="SUPFAM" id="SSF56112">
    <property type="entry name" value="Protein kinase-like (PK-like)"/>
    <property type="match status" value="1"/>
</dbReference>
<comment type="caution">
    <text evidence="8">The sequence shown here is derived from an EMBL/GenBank/DDBJ whole genome shotgun (WGS) entry which is preliminary data.</text>
</comment>
<accession>A0A7J6G582</accession>
<feature type="domain" description="Protein kinase" evidence="7">
    <location>
        <begin position="178"/>
        <end position="289"/>
    </location>
</feature>
<evidence type="ECO:0000259" key="7">
    <source>
        <dbReference type="PROSITE" id="PS50011"/>
    </source>
</evidence>
<dbReference type="GO" id="GO:0004674">
    <property type="term" value="F:protein serine/threonine kinase activity"/>
    <property type="evidence" value="ECO:0007669"/>
    <property type="project" value="UniProtKB-KW"/>
</dbReference>